<dbReference type="Gene3D" id="3.80.10.10">
    <property type="entry name" value="Ribonuclease Inhibitor"/>
    <property type="match status" value="2"/>
</dbReference>
<dbReference type="PANTHER" id="PTHR45661:SF3">
    <property type="entry name" value="IG-LIKE DOMAIN-CONTAINING PROTEIN"/>
    <property type="match status" value="1"/>
</dbReference>
<sequence length="508" mass="56283">MPERTMMHKREYLFNGQSKSEVPRDITDVAVDDSVEKIADGLFFQCERLVAVDLLEGLRIIGAFAFGRCTSLTSISIPSTVEEISEDTFCYCKSLTTVHLENGLQSIGKRAFESCTSLTLLSIPSTVENIDRSAFRSCTSLKTVEMREGLKLIGSHSFYECKALTGISVPSTVWKIGAHAFAKCKSLVDVQFQDGGLKNIGQMTFHLCSSLFAISLPKSLESTGNALFLDCSTLLGVEFPLGINVKMENHTFASCSALVNIFIPPSIDDEEGFGKCTNCFALDRMIGNQDTTEALKTRFDNRPIHEACYYASRTTVYDMAAIPVSISEDGDTVVDSLGMSPFHIVATSANQRGDLLETLFDRYPLEVASRKDKNGKTMMDYLLINRSPKAIPLIQMVLQRTLVDPMSTWGLTDWKLNLSSMVMESDVWQGHAGIRRQSLKRVQNTLELFRRMEKTSLLELAIWKMAVGRICEMSTQSASMDREGYRIVGGADVIIPQVIRFVAGTSSA</sequence>
<dbReference type="SUPFAM" id="SSF52058">
    <property type="entry name" value="L domain-like"/>
    <property type="match status" value="1"/>
</dbReference>
<name>A0AAD2FPZ6_9STRA</name>
<accession>A0AAD2FPZ6</accession>
<dbReference type="EMBL" id="CAKOGP040001758">
    <property type="protein sequence ID" value="CAJ1949109.1"/>
    <property type="molecule type" value="Genomic_DNA"/>
</dbReference>
<dbReference type="AlphaFoldDB" id="A0AAD2FPZ6"/>
<comment type="caution">
    <text evidence="1">The sequence shown here is derived from an EMBL/GenBank/DDBJ whole genome shotgun (WGS) entry which is preliminary data.</text>
</comment>
<proteinExistence type="predicted"/>
<evidence type="ECO:0000313" key="2">
    <source>
        <dbReference type="Proteomes" id="UP001295423"/>
    </source>
</evidence>
<dbReference type="PANTHER" id="PTHR45661">
    <property type="entry name" value="SURFACE ANTIGEN"/>
    <property type="match status" value="1"/>
</dbReference>
<dbReference type="Pfam" id="PF13306">
    <property type="entry name" value="LRR_5"/>
    <property type="match status" value="1"/>
</dbReference>
<organism evidence="1 2">
    <name type="scientific">Cylindrotheca closterium</name>
    <dbReference type="NCBI Taxonomy" id="2856"/>
    <lineage>
        <taxon>Eukaryota</taxon>
        <taxon>Sar</taxon>
        <taxon>Stramenopiles</taxon>
        <taxon>Ochrophyta</taxon>
        <taxon>Bacillariophyta</taxon>
        <taxon>Bacillariophyceae</taxon>
        <taxon>Bacillariophycidae</taxon>
        <taxon>Bacillariales</taxon>
        <taxon>Bacillariaceae</taxon>
        <taxon>Cylindrotheca</taxon>
    </lineage>
</organism>
<dbReference type="InterPro" id="IPR026906">
    <property type="entry name" value="LRR_5"/>
</dbReference>
<reference evidence="1" key="1">
    <citation type="submission" date="2023-08" db="EMBL/GenBank/DDBJ databases">
        <authorList>
            <person name="Audoor S."/>
            <person name="Bilcke G."/>
        </authorList>
    </citation>
    <scope>NUCLEOTIDE SEQUENCE</scope>
</reference>
<keyword evidence="2" id="KW-1185">Reference proteome</keyword>
<protein>
    <recommendedName>
        <fullName evidence="3">Leucine-rich repeat domain-containing protein</fullName>
    </recommendedName>
</protein>
<dbReference type="InterPro" id="IPR053139">
    <property type="entry name" value="Surface_bspA-like"/>
</dbReference>
<dbReference type="Proteomes" id="UP001295423">
    <property type="component" value="Unassembled WGS sequence"/>
</dbReference>
<dbReference type="InterPro" id="IPR032675">
    <property type="entry name" value="LRR_dom_sf"/>
</dbReference>
<evidence type="ECO:0008006" key="3">
    <source>
        <dbReference type="Google" id="ProtNLM"/>
    </source>
</evidence>
<evidence type="ECO:0000313" key="1">
    <source>
        <dbReference type="EMBL" id="CAJ1949109.1"/>
    </source>
</evidence>
<gene>
    <name evidence="1" type="ORF">CYCCA115_LOCUS11930</name>
</gene>